<gene>
    <name evidence="4" type="ORF">ZIOFF_014600</name>
</gene>
<accession>A0A8J5HB39</accession>
<evidence type="ECO:0000256" key="1">
    <source>
        <dbReference type="ARBA" id="ARBA00022737"/>
    </source>
</evidence>
<proteinExistence type="predicted"/>
<dbReference type="PROSITE" id="PS50105">
    <property type="entry name" value="SAM_DOMAIN"/>
    <property type="match status" value="1"/>
</dbReference>
<name>A0A8J5HB39_ZINOF</name>
<comment type="caution">
    <text evidence="4">The sequence shown here is derived from an EMBL/GenBank/DDBJ whole genome shotgun (WGS) entry which is preliminary data.</text>
</comment>
<evidence type="ECO:0000313" key="4">
    <source>
        <dbReference type="EMBL" id="KAG6524665.1"/>
    </source>
</evidence>
<feature type="region of interest" description="Disordered" evidence="2">
    <location>
        <begin position="121"/>
        <end position="144"/>
    </location>
</feature>
<dbReference type="InterPro" id="IPR001660">
    <property type="entry name" value="SAM"/>
</dbReference>
<reference evidence="4 5" key="1">
    <citation type="submission" date="2020-08" db="EMBL/GenBank/DDBJ databases">
        <title>Plant Genome Project.</title>
        <authorList>
            <person name="Zhang R.-G."/>
        </authorList>
    </citation>
    <scope>NUCLEOTIDE SEQUENCE [LARGE SCALE GENOMIC DNA]</scope>
    <source>
        <tissue evidence="4">Rhizome</tissue>
    </source>
</reference>
<dbReference type="Pfam" id="PF00536">
    <property type="entry name" value="SAM_1"/>
    <property type="match status" value="1"/>
</dbReference>
<evidence type="ECO:0000259" key="3">
    <source>
        <dbReference type="PROSITE" id="PS50105"/>
    </source>
</evidence>
<dbReference type="CDD" id="cd09487">
    <property type="entry name" value="SAM_superfamily"/>
    <property type="match status" value="1"/>
</dbReference>
<keyword evidence="5" id="KW-1185">Reference proteome</keyword>
<keyword evidence="1" id="KW-0677">Repeat</keyword>
<sequence>MYADQIASGRKRSIKERLHGDVGGDFSHSSAVPAKRQRQSDDKWKHDLYDEDREHETFKSVNPNDLRWKLQNRGSQQAFQSGKVSAVRDLRDKLTGTMHSQPSNSEPSKAKRMSEISEAIKKSLRNDPPIPETKKTNAPKKASQSKSVLSVDGFLDSLGLGKYSITFQAEEVDMTVLKHMNDEDLRALGIPMPQAAYPSPKLFWFIWVVSGSKKKDPIVVGIKSLREGARSCKLAPIVSHFLLNDVMRYVRFVIIVSCFPHCTCNYAPCSDILFGSFFQLKMYAMVVMDEVFHQQHTNDFGLTASGFNGYFSTELSPVPSVEEIDLATRCYLHPLY</sequence>
<feature type="region of interest" description="Disordered" evidence="2">
    <location>
        <begin position="1"/>
        <end position="68"/>
    </location>
</feature>
<dbReference type="SUPFAM" id="SSF47769">
    <property type="entry name" value="SAM/Pointed domain"/>
    <property type="match status" value="1"/>
</dbReference>
<dbReference type="Proteomes" id="UP000734854">
    <property type="component" value="Unassembled WGS sequence"/>
</dbReference>
<evidence type="ECO:0000256" key="2">
    <source>
        <dbReference type="SAM" id="MobiDB-lite"/>
    </source>
</evidence>
<feature type="compositionally biased region" description="Polar residues" evidence="2">
    <location>
        <begin position="97"/>
        <end position="107"/>
    </location>
</feature>
<dbReference type="Gene3D" id="1.10.150.50">
    <property type="entry name" value="Transcription Factor, Ets-1"/>
    <property type="match status" value="1"/>
</dbReference>
<dbReference type="AlphaFoldDB" id="A0A8J5HB39"/>
<dbReference type="PANTHER" id="PTHR10627:SF74">
    <property type="entry name" value="OS08G0526500 PROTEIN"/>
    <property type="match status" value="1"/>
</dbReference>
<organism evidence="4 5">
    <name type="scientific">Zingiber officinale</name>
    <name type="common">Ginger</name>
    <name type="synonym">Amomum zingiber</name>
    <dbReference type="NCBI Taxonomy" id="94328"/>
    <lineage>
        <taxon>Eukaryota</taxon>
        <taxon>Viridiplantae</taxon>
        <taxon>Streptophyta</taxon>
        <taxon>Embryophyta</taxon>
        <taxon>Tracheophyta</taxon>
        <taxon>Spermatophyta</taxon>
        <taxon>Magnoliopsida</taxon>
        <taxon>Liliopsida</taxon>
        <taxon>Zingiberales</taxon>
        <taxon>Zingiberaceae</taxon>
        <taxon>Zingiber</taxon>
    </lineage>
</organism>
<dbReference type="PANTHER" id="PTHR10627">
    <property type="entry name" value="SCP160"/>
    <property type="match status" value="1"/>
</dbReference>
<protein>
    <recommendedName>
        <fullName evidence="3">SAM domain-containing protein</fullName>
    </recommendedName>
</protein>
<dbReference type="EMBL" id="JACMSC010000004">
    <property type="protein sequence ID" value="KAG6524665.1"/>
    <property type="molecule type" value="Genomic_DNA"/>
</dbReference>
<dbReference type="InterPro" id="IPR013761">
    <property type="entry name" value="SAM/pointed_sf"/>
</dbReference>
<evidence type="ECO:0000313" key="5">
    <source>
        <dbReference type="Proteomes" id="UP000734854"/>
    </source>
</evidence>
<feature type="region of interest" description="Disordered" evidence="2">
    <location>
        <begin position="95"/>
        <end position="114"/>
    </location>
</feature>
<feature type="domain" description="SAM" evidence="3">
    <location>
        <begin position="146"/>
        <end position="190"/>
    </location>
</feature>
<feature type="compositionally biased region" description="Basic and acidic residues" evidence="2">
    <location>
        <begin position="38"/>
        <end position="58"/>
    </location>
</feature>